<keyword evidence="4 7" id="KW-0812">Transmembrane</keyword>
<evidence type="ECO:0000256" key="5">
    <source>
        <dbReference type="ARBA" id="ARBA00022989"/>
    </source>
</evidence>
<keyword evidence="5 7" id="KW-1133">Transmembrane helix</keyword>
<dbReference type="InterPro" id="IPR032816">
    <property type="entry name" value="VTT_dom"/>
</dbReference>
<evidence type="ECO:0000313" key="10">
    <source>
        <dbReference type="Proteomes" id="UP000540191"/>
    </source>
</evidence>
<keyword evidence="10" id="KW-1185">Reference proteome</keyword>
<dbReference type="InterPro" id="IPR051311">
    <property type="entry name" value="DedA_domain"/>
</dbReference>
<dbReference type="PANTHER" id="PTHR42709">
    <property type="entry name" value="ALKALINE PHOSPHATASE LIKE PROTEIN"/>
    <property type="match status" value="1"/>
</dbReference>
<keyword evidence="3" id="KW-1003">Cell membrane</keyword>
<dbReference type="PANTHER" id="PTHR42709:SF6">
    <property type="entry name" value="UNDECAPRENYL PHOSPHATE TRANSPORTER A"/>
    <property type="match status" value="1"/>
</dbReference>
<reference evidence="9 10" key="1">
    <citation type="submission" date="2020-08" db="EMBL/GenBank/DDBJ databases">
        <title>Sequencing the genomes of 1000 actinobacteria strains.</title>
        <authorList>
            <person name="Klenk H.-P."/>
        </authorList>
    </citation>
    <scope>NUCLEOTIDE SEQUENCE [LARGE SCALE GENOMIC DNA]</scope>
    <source>
        <strain evidence="9 10">DSM 23974</strain>
    </source>
</reference>
<dbReference type="RefSeq" id="WP_158497076.1">
    <property type="nucleotide sequence ID" value="NZ_JACHNA010000001.1"/>
</dbReference>
<dbReference type="Pfam" id="PF09335">
    <property type="entry name" value="VTT_dom"/>
    <property type="match status" value="1"/>
</dbReference>
<feature type="domain" description="VTT" evidence="8">
    <location>
        <begin position="32"/>
        <end position="157"/>
    </location>
</feature>
<dbReference type="GO" id="GO:0005886">
    <property type="term" value="C:plasma membrane"/>
    <property type="evidence" value="ECO:0007669"/>
    <property type="project" value="UniProtKB-SubCell"/>
</dbReference>
<feature type="transmembrane region" description="Helical" evidence="7">
    <location>
        <begin position="50"/>
        <end position="73"/>
    </location>
</feature>
<feature type="transmembrane region" description="Helical" evidence="7">
    <location>
        <begin position="136"/>
        <end position="159"/>
    </location>
</feature>
<evidence type="ECO:0000256" key="4">
    <source>
        <dbReference type="ARBA" id="ARBA00022692"/>
    </source>
</evidence>
<keyword evidence="6 7" id="KW-0472">Membrane</keyword>
<protein>
    <submittedName>
        <fullName evidence="9">Membrane protein DedA with SNARE-associated domain</fullName>
    </submittedName>
</protein>
<accession>A0A7W7GQJ6</accession>
<feature type="transmembrane region" description="Helical" evidence="7">
    <location>
        <begin position="165"/>
        <end position="191"/>
    </location>
</feature>
<feature type="transmembrane region" description="Helical" evidence="7">
    <location>
        <begin position="12"/>
        <end position="30"/>
    </location>
</feature>
<evidence type="ECO:0000256" key="1">
    <source>
        <dbReference type="ARBA" id="ARBA00004651"/>
    </source>
</evidence>
<dbReference type="EMBL" id="JACHNA010000001">
    <property type="protein sequence ID" value="MBB4736491.1"/>
    <property type="molecule type" value="Genomic_DNA"/>
</dbReference>
<dbReference type="Proteomes" id="UP000540191">
    <property type="component" value="Unassembled WGS sequence"/>
</dbReference>
<evidence type="ECO:0000259" key="8">
    <source>
        <dbReference type="Pfam" id="PF09335"/>
    </source>
</evidence>
<name>A0A7W7GQJ6_9MICC</name>
<evidence type="ECO:0000256" key="3">
    <source>
        <dbReference type="ARBA" id="ARBA00022475"/>
    </source>
</evidence>
<organism evidence="9 10">
    <name type="scientific">Micrococcus cohnii</name>
    <dbReference type="NCBI Taxonomy" id="993416"/>
    <lineage>
        <taxon>Bacteria</taxon>
        <taxon>Bacillati</taxon>
        <taxon>Actinomycetota</taxon>
        <taxon>Actinomycetes</taxon>
        <taxon>Micrococcales</taxon>
        <taxon>Micrococcaceae</taxon>
        <taxon>Micrococcus</taxon>
    </lineage>
</organism>
<evidence type="ECO:0000313" key="9">
    <source>
        <dbReference type="EMBL" id="MBB4736491.1"/>
    </source>
</evidence>
<comment type="caution">
    <text evidence="9">The sequence shown here is derived from an EMBL/GenBank/DDBJ whole genome shotgun (WGS) entry which is preliminary data.</text>
</comment>
<comment type="similarity">
    <text evidence="2">Belongs to the DedA family.</text>
</comment>
<proteinExistence type="inferred from homology"/>
<gene>
    <name evidence="9" type="ORF">HDA30_001999</name>
</gene>
<evidence type="ECO:0000256" key="7">
    <source>
        <dbReference type="SAM" id="Phobius"/>
    </source>
</evidence>
<comment type="subcellular location">
    <subcellularLocation>
        <location evidence="1">Cell membrane</location>
        <topology evidence="1">Multi-pass membrane protein</topology>
    </subcellularLocation>
</comment>
<evidence type="ECO:0000256" key="2">
    <source>
        <dbReference type="ARBA" id="ARBA00010792"/>
    </source>
</evidence>
<dbReference type="AlphaFoldDB" id="A0A7W7GQJ6"/>
<evidence type="ECO:0000256" key="6">
    <source>
        <dbReference type="ARBA" id="ARBA00023136"/>
    </source>
</evidence>
<sequence length="204" mass="21640">MSPAELFEHLGGWFYLITAGLVALDAPVPPTPSELFVIGSGALASTGDVGVVPAILAAWLGCWAGDIGLYALFRHRLTHVLDRWGWGRRVHRGIRSLLAKAGPAPSLAGLFVLRFVSGGRTASMAAAGIAGIRWRVFLWFSGLGAFTWSCYMVGLGWLTGEATGLPWWVSAVMGMVLGTLAGLVIAGIVAWRRRAEAGRGPGER</sequence>